<dbReference type="OrthoDB" id="9812625at2"/>
<comment type="similarity">
    <text evidence="1 4">Belongs to the aldehyde dehydrogenase family.</text>
</comment>
<proteinExistence type="inferred from homology"/>
<dbReference type="PANTHER" id="PTHR43353:SF5">
    <property type="entry name" value="SUCCINATE-SEMIALDEHYDE DEHYDROGENASE, MITOCHONDRIAL"/>
    <property type="match status" value="1"/>
</dbReference>
<dbReference type="Gene3D" id="3.40.309.10">
    <property type="entry name" value="Aldehyde Dehydrogenase, Chain A, domain 2"/>
    <property type="match status" value="1"/>
</dbReference>
<dbReference type="PANTHER" id="PTHR43353">
    <property type="entry name" value="SUCCINATE-SEMIALDEHYDE DEHYDROGENASE, MITOCHONDRIAL"/>
    <property type="match status" value="1"/>
</dbReference>
<accession>A0A2T3PB18</accession>
<keyword evidence="2 4" id="KW-0560">Oxidoreductase</keyword>
<dbReference type="Pfam" id="PF00171">
    <property type="entry name" value="Aldedh"/>
    <property type="match status" value="1"/>
</dbReference>
<gene>
    <name evidence="6" type="ORF">C9I94_05965</name>
</gene>
<dbReference type="Gene3D" id="3.40.605.10">
    <property type="entry name" value="Aldehyde Dehydrogenase, Chain A, domain 1"/>
    <property type="match status" value="1"/>
</dbReference>
<organism evidence="6 7">
    <name type="scientific">Photobacterium swingsii</name>
    <dbReference type="NCBI Taxonomy" id="680026"/>
    <lineage>
        <taxon>Bacteria</taxon>
        <taxon>Pseudomonadati</taxon>
        <taxon>Pseudomonadota</taxon>
        <taxon>Gammaproteobacteria</taxon>
        <taxon>Vibrionales</taxon>
        <taxon>Vibrionaceae</taxon>
        <taxon>Photobacterium</taxon>
    </lineage>
</organism>
<dbReference type="InterPro" id="IPR029510">
    <property type="entry name" value="Ald_DH_CS_GLU"/>
</dbReference>
<dbReference type="InterPro" id="IPR015590">
    <property type="entry name" value="Aldehyde_DH_dom"/>
</dbReference>
<feature type="domain" description="Aldehyde dehydrogenase" evidence="5">
    <location>
        <begin position="12"/>
        <end position="469"/>
    </location>
</feature>
<evidence type="ECO:0000259" key="5">
    <source>
        <dbReference type="Pfam" id="PF00171"/>
    </source>
</evidence>
<dbReference type="GO" id="GO:0009450">
    <property type="term" value="P:gamma-aminobutyric acid catabolic process"/>
    <property type="evidence" value="ECO:0007669"/>
    <property type="project" value="InterPro"/>
</dbReference>
<evidence type="ECO:0000256" key="3">
    <source>
        <dbReference type="PROSITE-ProRule" id="PRU10007"/>
    </source>
</evidence>
<dbReference type="GO" id="GO:0004777">
    <property type="term" value="F:succinate-semialdehyde dehydrogenase (NAD+) activity"/>
    <property type="evidence" value="ECO:0007669"/>
    <property type="project" value="TreeGrafter"/>
</dbReference>
<dbReference type="SUPFAM" id="SSF53720">
    <property type="entry name" value="ALDH-like"/>
    <property type="match status" value="1"/>
</dbReference>
<reference evidence="6 7" key="1">
    <citation type="submission" date="2018-01" db="EMBL/GenBank/DDBJ databases">
        <title>Whole genome sequencing of Histamine producing bacteria.</title>
        <authorList>
            <person name="Butler K."/>
        </authorList>
    </citation>
    <scope>NUCLEOTIDE SEQUENCE [LARGE SCALE GENOMIC DNA]</scope>
    <source>
        <strain evidence="6 7">DSM 24669</strain>
    </source>
</reference>
<dbReference type="InterPro" id="IPR016160">
    <property type="entry name" value="Ald_DH_CS_CYS"/>
</dbReference>
<dbReference type="InterPro" id="IPR010102">
    <property type="entry name" value="Succ_semiAld_DH"/>
</dbReference>
<dbReference type="Proteomes" id="UP000240481">
    <property type="component" value="Unassembled WGS sequence"/>
</dbReference>
<sequence>MFKQQVYVAGEWCDADSHAKTPVYNPADESILGYVPECGASETRHAIDAAEIASKSWRKTTAKEKALILRRWFDLIQQNTDALAEILTAEQGKPLAEAKGEIAYAASFIEWYAEQAKRIQGEIIPSHKSDARILVSHEAIGVVGAITPWNFPAAMITRKCGPAFAAGCSVVLKPAPDTPFTALALAALAEQAGLPKGLFSVVTGDAVAIGSELTSNKKVRKISFTGSTAVGKLLMAQSAATVKKMSLELGGNAPFIVFEDADLEKALAGYMVAKFRNAGQTCVCANRLYVHEKVYDKFMNMLVDKVSSLVMGNGFIDGVTIGPMINHAAVQKVESHIDDALAKGATLLYGSEDKSSTHFVQPAVIRDVSDEMLVATEETFGPLAAAFSFSDDDDVIARANNTDSGLAAYIYTQSLSKAFRMSEALEYGMVGVNEGLISTELAPFGGIKESGLGREGAAQGIDEYLETKYTLMGGL</sequence>
<evidence type="ECO:0000256" key="4">
    <source>
        <dbReference type="RuleBase" id="RU003345"/>
    </source>
</evidence>
<name>A0A2T3PB18_9GAMM</name>
<evidence type="ECO:0000313" key="7">
    <source>
        <dbReference type="Proteomes" id="UP000240481"/>
    </source>
</evidence>
<dbReference type="InterPro" id="IPR016162">
    <property type="entry name" value="Ald_DH_N"/>
</dbReference>
<dbReference type="FunFam" id="3.40.605.10:FF:000005">
    <property type="entry name" value="Succinate-semialdehyde dehydrogenase I"/>
    <property type="match status" value="1"/>
</dbReference>
<dbReference type="GO" id="GO:0005829">
    <property type="term" value="C:cytosol"/>
    <property type="evidence" value="ECO:0007669"/>
    <property type="project" value="TreeGrafter"/>
</dbReference>
<keyword evidence="7" id="KW-1185">Reference proteome</keyword>
<dbReference type="InterPro" id="IPR016163">
    <property type="entry name" value="Ald_DH_C"/>
</dbReference>
<evidence type="ECO:0000256" key="2">
    <source>
        <dbReference type="ARBA" id="ARBA00023002"/>
    </source>
</evidence>
<dbReference type="AlphaFoldDB" id="A0A2T3PB18"/>
<dbReference type="InterPro" id="IPR050740">
    <property type="entry name" value="Aldehyde_DH_Superfamily"/>
</dbReference>
<dbReference type="CDD" id="cd07103">
    <property type="entry name" value="ALDH_F5_SSADH_GabD"/>
    <property type="match status" value="1"/>
</dbReference>
<dbReference type="InterPro" id="IPR016161">
    <property type="entry name" value="Ald_DH/histidinol_DH"/>
</dbReference>
<protein>
    <submittedName>
        <fullName evidence="6">Succinate-semialdehyde dehydrogenase (NADP(+))</fullName>
    </submittedName>
</protein>
<feature type="active site" evidence="3">
    <location>
        <position position="248"/>
    </location>
</feature>
<dbReference type="PROSITE" id="PS00687">
    <property type="entry name" value="ALDEHYDE_DEHYDR_GLU"/>
    <property type="match status" value="1"/>
</dbReference>
<comment type="caution">
    <text evidence="6">The sequence shown here is derived from an EMBL/GenBank/DDBJ whole genome shotgun (WGS) entry which is preliminary data.</text>
</comment>
<dbReference type="FunFam" id="3.40.309.10:FF:000004">
    <property type="entry name" value="Succinate-semialdehyde dehydrogenase I"/>
    <property type="match status" value="1"/>
</dbReference>
<evidence type="ECO:0000313" key="6">
    <source>
        <dbReference type="EMBL" id="PSW26167.1"/>
    </source>
</evidence>
<evidence type="ECO:0000256" key="1">
    <source>
        <dbReference type="ARBA" id="ARBA00009986"/>
    </source>
</evidence>
<dbReference type="PROSITE" id="PS00070">
    <property type="entry name" value="ALDEHYDE_DEHYDR_CYS"/>
    <property type="match status" value="1"/>
</dbReference>
<dbReference type="EMBL" id="PYLZ01000002">
    <property type="protein sequence ID" value="PSW26167.1"/>
    <property type="molecule type" value="Genomic_DNA"/>
</dbReference>
<dbReference type="NCBIfam" id="TIGR01780">
    <property type="entry name" value="SSADH"/>
    <property type="match status" value="1"/>
</dbReference>